<dbReference type="STRING" id="1306953.J121_2479"/>
<organism evidence="2 3">
    <name type="scientific">Qipengyuania citrea LAMA 915</name>
    <dbReference type="NCBI Taxonomy" id="1306953"/>
    <lineage>
        <taxon>Bacteria</taxon>
        <taxon>Pseudomonadati</taxon>
        <taxon>Pseudomonadota</taxon>
        <taxon>Alphaproteobacteria</taxon>
        <taxon>Sphingomonadales</taxon>
        <taxon>Erythrobacteraceae</taxon>
        <taxon>Qipengyuania</taxon>
    </lineage>
</organism>
<keyword evidence="1" id="KW-1133">Transmembrane helix</keyword>
<dbReference type="AlphaFoldDB" id="A0A0L1KDV3"/>
<evidence type="ECO:0000313" key="2">
    <source>
        <dbReference type="EMBL" id="KNH02235.1"/>
    </source>
</evidence>
<evidence type="ECO:0000313" key="3">
    <source>
        <dbReference type="Proteomes" id="UP000037446"/>
    </source>
</evidence>
<dbReference type="Proteomes" id="UP000037446">
    <property type="component" value="Unassembled WGS sequence"/>
</dbReference>
<gene>
    <name evidence="2" type="ORF">J121_2479</name>
</gene>
<keyword evidence="1" id="KW-0472">Membrane</keyword>
<dbReference type="RefSeq" id="WP_050600171.1">
    <property type="nucleotide sequence ID" value="NZ_JYNE01000023.1"/>
</dbReference>
<accession>A0A0L1KDV3</accession>
<name>A0A0L1KDV3_9SPHN</name>
<dbReference type="EMBL" id="JYNE01000023">
    <property type="protein sequence ID" value="KNH02235.1"/>
    <property type="molecule type" value="Genomic_DNA"/>
</dbReference>
<dbReference type="PATRIC" id="fig|1306953.7.peg.2566"/>
<comment type="caution">
    <text evidence="2">The sequence shown here is derived from an EMBL/GenBank/DDBJ whole genome shotgun (WGS) entry which is preliminary data.</text>
</comment>
<sequence length="104" mass="11520">MDADLLLIFGFVLAILLIVLTFGTVAGNRSRAHKLQRLELEARIAEAKAGQAATGNTEHRQLEERICVLERIATDGNHALASQIDELRDLQEIEDRTMPQGATR</sequence>
<keyword evidence="1" id="KW-0812">Transmembrane</keyword>
<protein>
    <submittedName>
        <fullName evidence="2">Uncharacterized protein</fullName>
    </submittedName>
</protein>
<evidence type="ECO:0000256" key="1">
    <source>
        <dbReference type="SAM" id="Phobius"/>
    </source>
</evidence>
<proteinExistence type="predicted"/>
<feature type="transmembrane region" description="Helical" evidence="1">
    <location>
        <begin position="6"/>
        <end position="27"/>
    </location>
</feature>
<reference evidence="3" key="1">
    <citation type="submission" date="2015-02" db="EMBL/GenBank/DDBJ databases">
        <authorList>
            <person name="Lima A.O."/>
            <person name="Cabral A."/>
            <person name="Porto L.M."/>
            <person name="Silva M.A."/>
        </authorList>
    </citation>
    <scope>NUCLEOTIDE SEQUENCE [LARGE SCALE GENOMIC DNA]</scope>
    <source>
        <strain evidence="3">LAMA 915</strain>
    </source>
</reference>